<dbReference type="InterPro" id="IPR036890">
    <property type="entry name" value="HATPase_C_sf"/>
</dbReference>
<keyword evidence="4" id="KW-1003">Cell membrane</keyword>
<dbReference type="Gene3D" id="6.10.340.10">
    <property type="match status" value="1"/>
</dbReference>
<proteinExistence type="predicted"/>
<evidence type="ECO:0000256" key="1">
    <source>
        <dbReference type="ARBA" id="ARBA00000085"/>
    </source>
</evidence>
<evidence type="ECO:0000259" key="15">
    <source>
        <dbReference type="PROSITE" id="PS50109"/>
    </source>
</evidence>
<dbReference type="InterPro" id="IPR005467">
    <property type="entry name" value="His_kinase_dom"/>
</dbReference>
<dbReference type="GO" id="GO:0005524">
    <property type="term" value="F:ATP binding"/>
    <property type="evidence" value="ECO:0007669"/>
    <property type="project" value="UniProtKB-KW"/>
</dbReference>
<dbReference type="Pfam" id="PF02518">
    <property type="entry name" value="HATPase_c"/>
    <property type="match status" value="1"/>
</dbReference>
<keyword evidence="11 14" id="KW-1133">Transmembrane helix</keyword>
<evidence type="ECO:0000256" key="4">
    <source>
        <dbReference type="ARBA" id="ARBA00022475"/>
    </source>
</evidence>
<keyword evidence="8" id="KW-0547">Nucleotide-binding</keyword>
<dbReference type="Gene3D" id="1.10.287.130">
    <property type="match status" value="1"/>
</dbReference>
<name>A0A1I2P619_9FIRM</name>
<dbReference type="InterPro" id="IPR003661">
    <property type="entry name" value="HisK_dim/P_dom"/>
</dbReference>
<dbReference type="PROSITE" id="PS51257">
    <property type="entry name" value="PROKAR_LIPOPROTEIN"/>
    <property type="match status" value="1"/>
</dbReference>
<dbReference type="EMBL" id="FOOX01000002">
    <property type="protein sequence ID" value="SFG08931.1"/>
    <property type="molecule type" value="Genomic_DNA"/>
</dbReference>
<keyword evidence="9 16" id="KW-0418">Kinase</keyword>
<dbReference type="Pfam" id="PF00512">
    <property type="entry name" value="HisKA"/>
    <property type="match status" value="1"/>
</dbReference>
<evidence type="ECO:0000256" key="14">
    <source>
        <dbReference type="SAM" id="Phobius"/>
    </source>
</evidence>
<dbReference type="SMART" id="SM00387">
    <property type="entry name" value="HATPase_c"/>
    <property type="match status" value="1"/>
</dbReference>
<dbReference type="EC" id="2.7.13.3" evidence="3"/>
<evidence type="ECO:0000313" key="17">
    <source>
        <dbReference type="Proteomes" id="UP000199337"/>
    </source>
</evidence>
<evidence type="ECO:0000256" key="7">
    <source>
        <dbReference type="ARBA" id="ARBA00022692"/>
    </source>
</evidence>
<dbReference type="PROSITE" id="PS50109">
    <property type="entry name" value="HIS_KIN"/>
    <property type="match status" value="1"/>
</dbReference>
<dbReference type="CDD" id="cd00075">
    <property type="entry name" value="HATPase"/>
    <property type="match status" value="1"/>
</dbReference>
<evidence type="ECO:0000256" key="13">
    <source>
        <dbReference type="ARBA" id="ARBA00023136"/>
    </source>
</evidence>
<dbReference type="AlphaFoldDB" id="A0A1I2P619"/>
<evidence type="ECO:0000256" key="3">
    <source>
        <dbReference type="ARBA" id="ARBA00012438"/>
    </source>
</evidence>
<dbReference type="Proteomes" id="UP000199337">
    <property type="component" value="Unassembled WGS sequence"/>
</dbReference>
<dbReference type="SUPFAM" id="SSF47384">
    <property type="entry name" value="Homodimeric domain of signal transducing histidine kinase"/>
    <property type="match status" value="1"/>
</dbReference>
<evidence type="ECO:0000256" key="6">
    <source>
        <dbReference type="ARBA" id="ARBA00022679"/>
    </source>
</evidence>
<evidence type="ECO:0000256" key="12">
    <source>
        <dbReference type="ARBA" id="ARBA00023012"/>
    </source>
</evidence>
<feature type="transmembrane region" description="Helical" evidence="14">
    <location>
        <begin position="7"/>
        <end position="24"/>
    </location>
</feature>
<comment type="subcellular location">
    <subcellularLocation>
        <location evidence="2">Cell membrane</location>
        <topology evidence="2">Multi-pass membrane protein</topology>
    </subcellularLocation>
</comment>
<evidence type="ECO:0000256" key="8">
    <source>
        <dbReference type="ARBA" id="ARBA00022741"/>
    </source>
</evidence>
<dbReference type="SMART" id="SM00388">
    <property type="entry name" value="HisKA"/>
    <property type="match status" value="1"/>
</dbReference>
<feature type="domain" description="Histidine kinase" evidence="15">
    <location>
        <begin position="119"/>
        <end position="332"/>
    </location>
</feature>
<sequence length="333" mass="37635">MLRNQEIKIYITFLAAVVIMGTIACFFFDTIAGITACLTLLVMLAVSWFFTRWRYKQLDELSGYLKRIASGEYSLDIRDNAEGELSILKSEIYKVTVTLYEQAGLLKKDKLFLADTISDISHQLKTPLTSMFVMTDLLCNENLPRDKRVEFTQNIRSQLERLQWLVSSLLKLSKVDAGAVEFKKENVKVKELIGKATEHLLIPIEIKEQTFEISGDDDARFIGDFNWSSEAVTNIVKNCIEHTPCGGKIGINFKTTPIYTMINIFDNGEGIHKDDLPHIFDRFYKGQNASNDSIGIGLAMAKSIWQNQGGSIEVASQKGQGTQFTIKIYKMIV</sequence>
<dbReference type="OrthoDB" id="9773956at2"/>
<dbReference type="GO" id="GO:0000155">
    <property type="term" value="F:phosphorelay sensor kinase activity"/>
    <property type="evidence" value="ECO:0007669"/>
    <property type="project" value="InterPro"/>
</dbReference>
<evidence type="ECO:0000256" key="5">
    <source>
        <dbReference type="ARBA" id="ARBA00022553"/>
    </source>
</evidence>
<keyword evidence="5" id="KW-0597">Phosphoprotein</keyword>
<keyword evidence="6" id="KW-0808">Transferase</keyword>
<dbReference type="InterPro" id="IPR003594">
    <property type="entry name" value="HATPase_dom"/>
</dbReference>
<evidence type="ECO:0000256" key="11">
    <source>
        <dbReference type="ARBA" id="ARBA00022989"/>
    </source>
</evidence>
<keyword evidence="7 14" id="KW-0812">Transmembrane</keyword>
<dbReference type="InterPro" id="IPR036097">
    <property type="entry name" value="HisK_dim/P_sf"/>
</dbReference>
<dbReference type="SUPFAM" id="SSF55874">
    <property type="entry name" value="ATPase domain of HSP90 chaperone/DNA topoisomerase II/histidine kinase"/>
    <property type="match status" value="1"/>
</dbReference>
<keyword evidence="17" id="KW-1185">Reference proteome</keyword>
<dbReference type="PANTHER" id="PTHR45528">
    <property type="entry name" value="SENSOR HISTIDINE KINASE CPXA"/>
    <property type="match status" value="1"/>
</dbReference>
<dbReference type="PANTHER" id="PTHR45528:SF1">
    <property type="entry name" value="SENSOR HISTIDINE KINASE CPXA"/>
    <property type="match status" value="1"/>
</dbReference>
<reference evidence="17" key="1">
    <citation type="submission" date="2016-10" db="EMBL/GenBank/DDBJ databases">
        <authorList>
            <person name="Varghese N."/>
            <person name="Submissions S."/>
        </authorList>
    </citation>
    <scope>NUCLEOTIDE SEQUENCE [LARGE SCALE GENOMIC DNA]</scope>
    <source>
        <strain evidence="17">DSM 17038</strain>
    </source>
</reference>
<dbReference type="CDD" id="cd00082">
    <property type="entry name" value="HisKA"/>
    <property type="match status" value="1"/>
</dbReference>
<comment type="catalytic activity">
    <reaction evidence="1">
        <text>ATP + protein L-histidine = ADP + protein N-phospho-L-histidine.</text>
        <dbReference type="EC" id="2.7.13.3"/>
    </reaction>
</comment>
<dbReference type="Gene3D" id="3.30.565.10">
    <property type="entry name" value="Histidine kinase-like ATPase, C-terminal domain"/>
    <property type="match status" value="1"/>
</dbReference>
<evidence type="ECO:0000313" key="16">
    <source>
        <dbReference type="EMBL" id="SFG08931.1"/>
    </source>
</evidence>
<dbReference type="GO" id="GO:0005886">
    <property type="term" value="C:plasma membrane"/>
    <property type="evidence" value="ECO:0007669"/>
    <property type="project" value="UniProtKB-SubCell"/>
</dbReference>
<dbReference type="InterPro" id="IPR004358">
    <property type="entry name" value="Sig_transdc_His_kin-like_C"/>
</dbReference>
<accession>A0A1I2P619</accession>
<organism evidence="16 17">
    <name type="scientific">Desulfotruncus arcticus DSM 17038</name>
    <dbReference type="NCBI Taxonomy" id="1121424"/>
    <lineage>
        <taxon>Bacteria</taxon>
        <taxon>Bacillati</taxon>
        <taxon>Bacillota</taxon>
        <taxon>Clostridia</taxon>
        <taxon>Eubacteriales</taxon>
        <taxon>Desulfallaceae</taxon>
        <taxon>Desulfotruncus</taxon>
    </lineage>
</organism>
<evidence type="ECO:0000256" key="2">
    <source>
        <dbReference type="ARBA" id="ARBA00004651"/>
    </source>
</evidence>
<gene>
    <name evidence="16" type="ORF">SAMN05660649_00632</name>
</gene>
<dbReference type="PRINTS" id="PR00344">
    <property type="entry name" value="BCTRLSENSOR"/>
</dbReference>
<keyword evidence="10" id="KW-0067">ATP-binding</keyword>
<evidence type="ECO:0000256" key="10">
    <source>
        <dbReference type="ARBA" id="ARBA00022840"/>
    </source>
</evidence>
<keyword evidence="13 14" id="KW-0472">Membrane</keyword>
<feature type="transmembrane region" description="Helical" evidence="14">
    <location>
        <begin position="30"/>
        <end position="50"/>
    </location>
</feature>
<evidence type="ECO:0000256" key="9">
    <source>
        <dbReference type="ARBA" id="ARBA00022777"/>
    </source>
</evidence>
<dbReference type="InterPro" id="IPR050398">
    <property type="entry name" value="HssS/ArlS-like"/>
</dbReference>
<dbReference type="STRING" id="341036.SAMN05660649_00632"/>
<dbReference type="RefSeq" id="WP_092468639.1">
    <property type="nucleotide sequence ID" value="NZ_FOOX01000002.1"/>
</dbReference>
<keyword evidence="12" id="KW-0902">Two-component regulatory system</keyword>
<protein>
    <recommendedName>
        <fullName evidence="3">histidine kinase</fullName>
        <ecNumber evidence="3">2.7.13.3</ecNumber>
    </recommendedName>
</protein>